<name>A0ABD6F0U1_9BILA</name>
<evidence type="ECO:0000256" key="1">
    <source>
        <dbReference type="ARBA" id="ARBA00004272"/>
    </source>
</evidence>
<evidence type="ECO:0000256" key="5">
    <source>
        <dbReference type="ARBA" id="ARBA00022692"/>
    </source>
</evidence>
<protein>
    <recommendedName>
        <fullName evidence="3">Transmembrane protein 231</fullName>
    </recommendedName>
</protein>
<keyword evidence="8 12" id="KW-0472">Membrane</keyword>
<comment type="caution">
    <text evidence="13">The sequence shown here is derived from an EMBL/GenBank/DDBJ whole genome shotgun (WGS) entry which is preliminary data.</text>
</comment>
<evidence type="ECO:0000313" key="14">
    <source>
        <dbReference type="Proteomes" id="UP001608902"/>
    </source>
</evidence>
<dbReference type="PANTHER" id="PTHR14605">
    <property type="entry name" value="CHST5 PROTEIN"/>
    <property type="match status" value="1"/>
</dbReference>
<reference evidence="13 14" key="1">
    <citation type="submission" date="2024-08" db="EMBL/GenBank/DDBJ databases">
        <title>Gnathostoma spinigerum genome.</title>
        <authorList>
            <person name="Gonzalez-Bertolin B."/>
            <person name="Monzon S."/>
            <person name="Zaballos A."/>
            <person name="Jimenez P."/>
            <person name="Dekumyoy P."/>
            <person name="Varona S."/>
            <person name="Cuesta I."/>
            <person name="Sumanam S."/>
            <person name="Adisakwattana P."/>
            <person name="Gasser R.B."/>
            <person name="Hernandez-Gonzalez A."/>
            <person name="Young N.D."/>
            <person name="Perteguer M.J."/>
        </authorList>
    </citation>
    <scope>NUCLEOTIDE SEQUENCE [LARGE SCALE GENOMIC DNA]</scope>
    <source>
        <strain evidence="13">AL3</strain>
        <tissue evidence="13">Liver</tissue>
    </source>
</reference>
<comment type="function">
    <text evidence="11">Transmembrane component of the tectonic-like complex, a complex localized at the transition zone of primary cilia and acting as a barrier that prevents diffusion of transmembrane proteins between the cilia and plasma membranes. Required for ciliogenesis and sonic hedgehog/SHH signaling.</text>
</comment>
<evidence type="ECO:0000256" key="9">
    <source>
        <dbReference type="ARBA" id="ARBA00023180"/>
    </source>
</evidence>
<evidence type="ECO:0000256" key="11">
    <source>
        <dbReference type="ARBA" id="ARBA00024803"/>
    </source>
</evidence>
<dbReference type="Proteomes" id="UP001608902">
    <property type="component" value="Unassembled WGS sequence"/>
</dbReference>
<evidence type="ECO:0000256" key="10">
    <source>
        <dbReference type="ARBA" id="ARBA00023273"/>
    </source>
</evidence>
<keyword evidence="14" id="KW-1185">Reference proteome</keyword>
<sequence length="304" mass="35583">MTFTVLHEEPITRKYRASKCSCAYICKSFIAIIVFILPLIICFASQGFWKKTNTYWEQPGLMFKNRYIFVVRCDDTDKYFVHSSYPVINLAESSRLKIPIFEMIPSDRNDDRLPDEIKILVRFPVESDDRITGILWMLLFDFRLQLRSVLSTEVLLFGDESSVHPATGLNVYGDLFLEQSYPLPHAGRFPNYGGSIINESVLSAPYYGPENILKRLSQRNQTATLKRKFQQWISKPVNNGYFTFSLDIAIPEQEFVYRTGAFELLKWAWIQYFSIFVIFYIIARKILSFFFVNRIFDLYVAKSD</sequence>
<dbReference type="Pfam" id="PF10149">
    <property type="entry name" value="TM231"/>
    <property type="match status" value="1"/>
</dbReference>
<keyword evidence="5 12" id="KW-0812">Transmembrane</keyword>
<evidence type="ECO:0000256" key="8">
    <source>
        <dbReference type="ARBA" id="ARBA00023136"/>
    </source>
</evidence>
<gene>
    <name evidence="13" type="ORF">AB6A40_009441</name>
</gene>
<evidence type="ECO:0000313" key="13">
    <source>
        <dbReference type="EMBL" id="MFH4982732.1"/>
    </source>
</evidence>
<keyword evidence="7" id="KW-0969">Cilium</keyword>
<evidence type="ECO:0000256" key="2">
    <source>
        <dbReference type="ARBA" id="ARBA00009082"/>
    </source>
</evidence>
<proteinExistence type="inferred from homology"/>
<comment type="subcellular location">
    <subcellularLocation>
        <location evidence="1">Cell projection</location>
        <location evidence="1">Cilium membrane</location>
        <topology evidence="1">Multi-pass membrane protein</topology>
    </subcellularLocation>
</comment>
<evidence type="ECO:0000256" key="6">
    <source>
        <dbReference type="ARBA" id="ARBA00022989"/>
    </source>
</evidence>
<dbReference type="GO" id="GO:0060170">
    <property type="term" value="C:ciliary membrane"/>
    <property type="evidence" value="ECO:0007669"/>
    <property type="project" value="UniProtKB-SubCell"/>
</dbReference>
<feature type="transmembrane region" description="Helical" evidence="12">
    <location>
        <begin position="264"/>
        <end position="283"/>
    </location>
</feature>
<accession>A0ABD6F0U1</accession>
<keyword evidence="9" id="KW-0325">Glycoprotein</keyword>
<comment type="similarity">
    <text evidence="2">Belongs to the TMEM231 family.</text>
</comment>
<evidence type="ECO:0000256" key="3">
    <source>
        <dbReference type="ARBA" id="ARBA00015087"/>
    </source>
</evidence>
<keyword evidence="10" id="KW-0966">Cell projection</keyword>
<dbReference type="EMBL" id="JBGFUD010009963">
    <property type="protein sequence ID" value="MFH4982732.1"/>
    <property type="molecule type" value="Genomic_DNA"/>
</dbReference>
<organism evidence="13 14">
    <name type="scientific">Gnathostoma spinigerum</name>
    <dbReference type="NCBI Taxonomy" id="75299"/>
    <lineage>
        <taxon>Eukaryota</taxon>
        <taxon>Metazoa</taxon>
        <taxon>Ecdysozoa</taxon>
        <taxon>Nematoda</taxon>
        <taxon>Chromadorea</taxon>
        <taxon>Rhabditida</taxon>
        <taxon>Spirurina</taxon>
        <taxon>Gnathostomatomorpha</taxon>
        <taxon>Gnathostomatoidea</taxon>
        <taxon>Gnathostomatidae</taxon>
        <taxon>Gnathostoma</taxon>
    </lineage>
</organism>
<evidence type="ECO:0000256" key="12">
    <source>
        <dbReference type="SAM" id="Phobius"/>
    </source>
</evidence>
<evidence type="ECO:0000256" key="7">
    <source>
        <dbReference type="ARBA" id="ARBA00023069"/>
    </source>
</evidence>
<dbReference type="InterPro" id="IPR019306">
    <property type="entry name" value="TMEM231"/>
</dbReference>
<feature type="transmembrane region" description="Helical" evidence="12">
    <location>
        <begin position="21"/>
        <end position="41"/>
    </location>
</feature>
<keyword evidence="4" id="KW-1003">Cell membrane</keyword>
<evidence type="ECO:0000256" key="4">
    <source>
        <dbReference type="ARBA" id="ARBA00022475"/>
    </source>
</evidence>
<keyword evidence="6 12" id="KW-1133">Transmembrane helix</keyword>
<dbReference type="AlphaFoldDB" id="A0ABD6F0U1"/>
<dbReference type="PANTHER" id="PTHR14605:SF1">
    <property type="entry name" value="TRANSMEMBRANE PROTEIN 231"/>
    <property type="match status" value="1"/>
</dbReference>